<protein>
    <submittedName>
        <fullName evidence="1">Winged helix-turn-helix domain-containing protein</fullName>
    </submittedName>
</protein>
<proteinExistence type="predicted"/>
<dbReference type="AlphaFoldDB" id="A0A537KJK6"/>
<sequence>MSPTAGLTVTRQGIRRFLLEAQDLLGDHHYRPAAVATSGQVLREIQRLEAVQLDPVAAVERNQHLVLAARVHGYTPALLERLLAQRRIFEYWGHAACVFPIEDYPIFEHKRRQIRRRLQTDLARVRPVARAVLARLEREGPLPARAFTSEQRVHGWWDIKGPKTKVTSHALNLLSYVGQVMVSRREGLERHFDLPERVVPVEWLRRAREIDPQEADQALLMTYMRAHRIFDLGDWAFGWRRTPGVQRRPIVEKLIRAGTVVPLRIDGMKRPYFLLAEDEGRLRRHERHALQTRQIMDAPVRFLAPLDNLLWRRERVRDFFDFDYTWEVYVPPARRVYGYYTMPILAGDRFVGRFDPRLDRESSCLVINLLHLER</sequence>
<dbReference type="EMBL" id="VBAL01000273">
    <property type="protein sequence ID" value="TMI95957.1"/>
    <property type="molecule type" value="Genomic_DNA"/>
</dbReference>
<dbReference type="PANTHER" id="PTHR30528">
    <property type="entry name" value="CYTOPLASMIC PROTEIN"/>
    <property type="match status" value="1"/>
</dbReference>
<reference evidence="1 2" key="1">
    <citation type="journal article" date="2019" name="Nat. Microbiol.">
        <title>Mediterranean grassland soil C-N compound turnover is dependent on rainfall and depth, and is mediated by genomically divergent microorganisms.</title>
        <authorList>
            <person name="Diamond S."/>
            <person name="Andeer P.F."/>
            <person name="Li Z."/>
            <person name="Crits-Christoph A."/>
            <person name="Burstein D."/>
            <person name="Anantharaman K."/>
            <person name="Lane K.R."/>
            <person name="Thomas B.C."/>
            <person name="Pan C."/>
            <person name="Northen T.R."/>
            <person name="Banfield J.F."/>
        </authorList>
    </citation>
    <scope>NUCLEOTIDE SEQUENCE [LARGE SCALE GENOMIC DNA]</scope>
    <source>
        <strain evidence="1">NP_4</strain>
    </source>
</reference>
<dbReference type="Pfam" id="PF06224">
    <property type="entry name" value="AlkZ-like"/>
    <property type="match status" value="1"/>
</dbReference>
<accession>A0A537KJK6</accession>
<comment type="caution">
    <text evidence="1">The sequence shown here is derived from an EMBL/GenBank/DDBJ whole genome shotgun (WGS) entry which is preliminary data.</text>
</comment>
<gene>
    <name evidence="1" type="ORF">E6H01_14150</name>
</gene>
<dbReference type="Proteomes" id="UP000319353">
    <property type="component" value="Unassembled WGS sequence"/>
</dbReference>
<evidence type="ECO:0000313" key="2">
    <source>
        <dbReference type="Proteomes" id="UP000319353"/>
    </source>
</evidence>
<dbReference type="InterPro" id="IPR009351">
    <property type="entry name" value="AlkZ-like"/>
</dbReference>
<dbReference type="PANTHER" id="PTHR30528:SF0">
    <property type="entry name" value="CYTOPLASMIC PROTEIN"/>
    <property type="match status" value="1"/>
</dbReference>
<evidence type="ECO:0000313" key="1">
    <source>
        <dbReference type="EMBL" id="TMI95957.1"/>
    </source>
</evidence>
<organism evidence="1 2">
    <name type="scientific">Candidatus Segetimicrobium genomatis</name>
    <dbReference type="NCBI Taxonomy" id="2569760"/>
    <lineage>
        <taxon>Bacteria</taxon>
        <taxon>Bacillati</taxon>
        <taxon>Candidatus Sysuimicrobiota</taxon>
        <taxon>Candidatus Sysuimicrobiia</taxon>
        <taxon>Candidatus Sysuimicrobiales</taxon>
        <taxon>Candidatus Segetimicrobiaceae</taxon>
        <taxon>Candidatus Segetimicrobium</taxon>
    </lineage>
</organism>
<name>A0A537KJK6_9BACT</name>
<feature type="non-terminal residue" evidence="1">
    <location>
        <position position="374"/>
    </location>
</feature>